<evidence type="ECO:0000259" key="2">
    <source>
        <dbReference type="Pfam" id="PF00350"/>
    </source>
</evidence>
<evidence type="ECO:0000256" key="1">
    <source>
        <dbReference type="SAM" id="MobiDB-lite"/>
    </source>
</evidence>
<feature type="domain" description="Dynamin N-terminal" evidence="2">
    <location>
        <begin position="64"/>
        <end position="204"/>
    </location>
</feature>
<dbReference type="Pfam" id="PF00350">
    <property type="entry name" value="Dynamin_N"/>
    <property type="match status" value="1"/>
</dbReference>
<evidence type="ECO:0000313" key="4">
    <source>
        <dbReference type="Proteomes" id="UP000198520"/>
    </source>
</evidence>
<protein>
    <recommendedName>
        <fullName evidence="2">Dynamin N-terminal domain-containing protein</fullName>
    </recommendedName>
</protein>
<gene>
    <name evidence="3" type="ORF">SAMN04488035_0777</name>
</gene>
<dbReference type="GO" id="GO:0005525">
    <property type="term" value="F:GTP binding"/>
    <property type="evidence" value="ECO:0007669"/>
    <property type="project" value="InterPro"/>
</dbReference>
<dbReference type="InterPro" id="IPR027417">
    <property type="entry name" value="P-loop_NTPase"/>
</dbReference>
<dbReference type="GO" id="GO:0043024">
    <property type="term" value="F:ribosomal small subunit binding"/>
    <property type="evidence" value="ECO:0007669"/>
    <property type="project" value="TreeGrafter"/>
</dbReference>
<dbReference type="InterPro" id="IPR005662">
    <property type="entry name" value="GTPase_Era-like"/>
</dbReference>
<evidence type="ECO:0000313" key="3">
    <source>
        <dbReference type="EMBL" id="SFE84977.1"/>
    </source>
</evidence>
<dbReference type="OrthoDB" id="207675at2"/>
<dbReference type="AlphaFoldDB" id="A0A1I2DWX4"/>
<dbReference type="InterPro" id="IPR045063">
    <property type="entry name" value="Dynamin_N"/>
</dbReference>
<feature type="region of interest" description="Disordered" evidence="1">
    <location>
        <begin position="567"/>
        <end position="614"/>
    </location>
</feature>
<reference evidence="4" key="1">
    <citation type="submission" date="2016-10" db="EMBL/GenBank/DDBJ databases">
        <authorList>
            <person name="Varghese N."/>
            <person name="Submissions S."/>
        </authorList>
    </citation>
    <scope>NUCLEOTIDE SEQUENCE [LARGE SCALE GENOMIC DNA]</scope>
    <source>
        <strain evidence="4">DSM 19083</strain>
    </source>
</reference>
<dbReference type="STRING" id="285351.SAMN04488035_0777"/>
<dbReference type="SUPFAM" id="SSF52540">
    <property type="entry name" value="P-loop containing nucleoside triphosphate hydrolases"/>
    <property type="match status" value="1"/>
</dbReference>
<keyword evidence="4" id="KW-1185">Reference proteome</keyword>
<dbReference type="PANTHER" id="PTHR42698:SF1">
    <property type="entry name" value="GTPASE ERA, MITOCHONDRIAL"/>
    <property type="match status" value="1"/>
</dbReference>
<dbReference type="GO" id="GO:0000028">
    <property type="term" value="P:ribosomal small subunit assembly"/>
    <property type="evidence" value="ECO:0007669"/>
    <property type="project" value="TreeGrafter"/>
</dbReference>
<dbReference type="Proteomes" id="UP000198520">
    <property type="component" value="Unassembled WGS sequence"/>
</dbReference>
<dbReference type="RefSeq" id="WP_093375185.1">
    <property type="nucleotide sequence ID" value="NZ_BNAN01000001.1"/>
</dbReference>
<accession>A0A1I2DWX4</accession>
<dbReference type="PANTHER" id="PTHR42698">
    <property type="entry name" value="GTPASE ERA"/>
    <property type="match status" value="1"/>
</dbReference>
<dbReference type="EMBL" id="FONZ01000001">
    <property type="protein sequence ID" value="SFE84977.1"/>
    <property type="molecule type" value="Genomic_DNA"/>
</dbReference>
<dbReference type="GO" id="GO:0005829">
    <property type="term" value="C:cytosol"/>
    <property type="evidence" value="ECO:0007669"/>
    <property type="project" value="TreeGrafter"/>
</dbReference>
<dbReference type="Gene3D" id="3.40.50.300">
    <property type="entry name" value="P-loop containing nucleotide triphosphate hydrolases"/>
    <property type="match status" value="1"/>
</dbReference>
<sequence>MGGTEDTSLVDALDDARRVLDGLRLPLDVSEAAGARLERAALVAELDDYVLPRARTMDAPLLAVVGGSTGAGKSTLVNSLLRQVVTPAGVLRPTTLAPVLVHHPADAWRFVSDAILPGLDRVRADEPVPAARSHTSLRLAPSEVLPQGLALLDAPDVDSVVDENRRLAGQLLAAADLWLFVTTAARYADAVPWALLAAAARRRARVALVLNRVDPGTEETISSHLRQMLAERGLPETPVFTVTEGSTTHGLLDVAAVAELSAWLAATGADPSARARIIAGTLDGAVDDVVQRTAALAHAAEAQVTARARLDGAVDAAYGAAAADIASATADGVLLRGEVLARWQDFVGTGELFRKIEAGVGRFRDRVSGYFRGQGSTTAPDVTEAVGHSLEAVILDAVHGAAERTYAAWRADPAGTSLADGLGRGATGLREEVGAEIRAWQGDVLALVAEGGAHKRGRARALSFGVNGLGAALMIVVFASTGGLTGAEIGIAGGSAVLAQRLLEAVFGDEAVRQLTADARTRLAVRVQGVLDADARRFRARLDDVAPDAGAPAALRATAAALRSAAQRSRAMRPVPLPEAGPATSLVPSSGDEAAGNGRPAAERPRWWRPRGRS</sequence>
<name>A0A1I2DWX4_9MICO</name>
<organism evidence="3 4">
    <name type="scientific">Flavimobilis marinus</name>
    <dbReference type="NCBI Taxonomy" id="285351"/>
    <lineage>
        <taxon>Bacteria</taxon>
        <taxon>Bacillati</taxon>
        <taxon>Actinomycetota</taxon>
        <taxon>Actinomycetes</taxon>
        <taxon>Micrococcales</taxon>
        <taxon>Jonesiaceae</taxon>
        <taxon>Flavimobilis</taxon>
    </lineage>
</organism>
<dbReference type="GO" id="GO:0019843">
    <property type="term" value="F:rRNA binding"/>
    <property type="evidence" value="ECO:0007669"/>
    <property type="project" value="TreeGrafter"/>
</dbReference>
<proteinExistence type="predicted"/>